<proteinExistence type="predicted"/>
<dbReference type="InterPro" id="IPR009081">
    <property type="entry name" value="PP-bd_ACP"/>
</dbReference>
<protein>
    <recommendedName>
        <fullName evidence="1">Carrier domain-containing protein</fullName>
    </recommendedName>
</protein>
<dbReference type="PROSITE" id="PS50075">
    <property type="entry name" value="CARRIER"/>
    <property type="match status" value="1"/>
</dbReference>
<evidence type="ECO:0000259" key="1">
    <source>
        <dbReference type="PROSITE" id="PS50075"/>
    </source>
</evidence>
<sequence length="83" mass="9188">MNAFTLPDLMEILTEKAGLPRDAVSTDGSATLTDVGLDSLAFLQLQAEIADRYGFELEDARPDDAFARMVERINENLSRREAV</sequence>
<dbReference type="RefSeq" id="WP_344272782.1">
    <property type="nucleotide sequence ID" value="NZ_BAAAMR010000053.1"/>
</dbReference>
<dbReference type="Pfam" id="PF00550">
    <property type="entry name" value="PP-binding"/>
    <property type="match status" value="1"/>
</dbReference>
<gene>
    <name evidence="2" type="ORF">GCM10009727_54040</name>
</gene>
<organism evidence="2 3">
    <name type="scientific">Actinomadura napierensis</name>
    <dbReference type="NCBI Taxonomy" id="267854"/>
    <lineage>
        <taxon>Bacteria</taxon>
        <taxon>Bacillati</taxon>
        <taxon>Actinomycetota</taxon>
        <taxon>Actinomycetes</taxon>
        <taxon>Streptosporangiales</taxon>
        <taxon>Thermomonosporaceae</taxon>
        <taxon>Actinomadura</taxon>
    </lineage>
</organism>
<dbReference type="InterPro" id="IPR036736">
    <property type="entry name" value="ACP-like_sf"/>
</dbReference>
<dbReference type="Gene3D" id="1.10.1200.10">
    <property type="entry name" value="ACP-like"/>
    <property type="match status" value="1"/>
</dbReference>
<reference evidence="2 3" key="1">
    <citation type="journal article" date="2019" name="Int. J. Syst. Evol. Microbiol.">
        <title>The Global Catalogue of Microorganisms (GCM) 10K type strain sequencing project: providing services to taxonomists for standard genome sequencing and annotation.</title>
        <authorList>
            <consortium name="The Broad Institute Genomics Platform"/>
            <consortium name="The Broad Institute Genome Sequencing Center for Infectious Disease"/>
            <person name="Wu L."/>
            <person name="Ma J."/>
        </authorList>
    </citation>
    <scope>NUCLEOTIDE SEQUENCE [LARGE SCALE GENOMIC DNA]</scope>
    <source>
        <strain evidence="2 3">JCM 13850</strain>
    </source>
</reference>
<name>A0ABN2ZY84_9ACTN</name>
<dbReference type="SUPFAM" id="SSF47336">
    <property type="entry name" value="ACP-like"/>
    <property type="match status" value="1"/>
</dbReference>
<accession>A0ABN2ZY84</accession>
<keyword evidence="3" id="KW-1185">Reference proteome</keyword>
<feature type="domain" description="Carrier" evidence="1">
    <location>
        <begin position="3"/>
        <end position="83"/>
    </location>
</feature>
<evidence type="ECO:0000313" key="3">
    <source>
        <dbReference type="Proteomes" id="UP001501020"/>
    </source>
</evidence>
<dbReference type="EMBL" id="BAAAMR010000053">
    <property type="protein sequence ID" value="GAA2150032.1"/>
    <property type="molecule type" value="Genomic_DNA"/>
</dbReference>
<evidence type="ECO:0000313" key="2">
    <source>
        <dbReference type="EMBL" id="GAA2150032.1"/>
    </source>
</evidence>
<dbReference type="Proteomes" id="UP001501020">
    <property type="component" value="Unassembled WGS sequence"/>
</dbReference>
<comment type="caution">
    <text evidence="2">The sequence shown here is derived from an EMBL/GenBank/DDBJ whole genome shotgun (WGS) entry which is preliminary data.</text>
</comment>